<dbReference type="PROSITE" id="PS51837">
    <property type="entry name" value="LITAF"/>
    <property type="match status" value="1"/>
</dbReference>
<organism evidence="4">
    <name type="scientific">Papilio xuthus</name>
    <name type="common">Asian swallowtail butterfly</name>
    <dbReference type="NCBI Taxonomy" id="66420"/>
    <lineage>
        <taxon>Eukaryota</taxon>
        <taxon>Metazoa</taxon>
        <taxon>Ecdysozoa</taxon>
        <taxon>Arthropoda</taxon>
        <taxon>Hexapoda</taxon>
        <taxon>Insecta</taxon>
        <taxon>Pterygota</taxon>
        <taxon>Neoptera</taxon>
        <taxon>Endopterygota</taxon>
        <taxon>Lepidoptera</taxon>
        <taxon>Glossata</taxon>
        <taxon>Ditrysia</taxon>
        <taxon>Papilionoidea</taxon>
        <taxon>Papilionidae</taxon>
        <taxon>Papilioninae</taxon>
        <taxon>Papilio</taxon>
    </lineage>
</organism>
<feature type="transmembrane region" description="Helical" evidence="2">
    <location>
        <begin position="245"/>
        <end position="269"/>
    </location>
</feature>
<keyword evidence="2" id="KW-1133">Transmembrane helix</keyword>
<evidence type="ECO:0000313" key="4">
    <source>
        <dbReference type="RefSeq" id="XP_013162793.1"/>
    </source>
</evidence>
<dbReference type="AlphaFoldDB" id="A0AAJ7E4V7"/>
<feature type="compositionally biased region" description="Polar residues" evidence="1">
    <location>
        <begin position="7"/>
        <end position="22"/>
    </location>
</feature>
<keyword evidence="2" id="KW-0472">Membrane</keyword>
<dbReference type="InterPro" id="IPR006629">
    <property type="entry name" value="LITAF"/>
</dbReference>
<feature type="region of interest" description="Disordered" evidence="1">
    <location>
        <begin position="1"/>
        <end position="27"/>
    </location>
</feature>
<accession>A0AAJ7E4V7</accession>
<name>A0AAJ7E4V7_PAPXU</name>
<sequence length="298" mass="33342">MGENSKENVPNNKENDNINQEQEPVLPEMQPTIINTPEPLEKDFINIIEDISTNKQQTLNIKSPKSSLTLCASKNIFALPKTNTSPLRPLPSTSHNATTSRFFNTPCTTEIPTLFQLCITQLNKSSISLSAYTIPKTNQQTENAEANSADLSTPDSLTSAPPSYSFVLRQMDLRRRPRLLGTFIPSPSFIAKPPPPTYATAFDIYVDNPIPPPPRIYNYGFTSMPVICPECGYTGMSMITARVTICTHLCAVALCVFCCWFCVPLPYVLRSCKNVYHYCRNCRTFLGMYCPTNPENVY</sequence>
<reference evidence="4" key="1">
    <citation type="submission" date="2025-08" db="UniProtKB">
        <authorList>
            <consortium name="RefSeq"/>
        </authorList>
    </citation>
    <scope>IDENTIFICATION</scope>
</reference>
<dbReference type="Pfam" id="PF10601">
    <property type="entry name" value="zf-LITAF-like"/>
    <property type="match status" value="1"/>
</dbReference>
<proteinExistence type="predicted"/>
<evidence type="ECO:0000259" key="3">
    <source>
        <dbReference type="PROSITE" id="PS51837"/>
    </source>
</evidence>
<dbReference type="SMART" id="SM00714">
    <property type="entry name" value="LITAF"/>
    <property type="match status" value="1"/>
</dbReference>
<gene>
    <name evidence="4" type="primary">LOC106114222</name>
</gene>
<protein>
    <submittedName>
        <fullName evidence="4">Uncharacterized protein LOC106114222</fullName>
    </submittedName>
</protein>
<evidence type="ECO:0000256" key="2">
    <source>
        <dbReference type="SAM" id="Phobius"/>
    </source>
</evidence>
<keyword evidence="2" id="KW-0812">Transmembrane</keyword>
<dbReference type="RefSeq" id="XP_013162793.1">
    <property type="nucleotide sequence ID" value="XM_013307339.1"/>
</dbReference>
<dbReference type="GeneID" id="106114222"/>
<feature type="domain" description="LITAF" evidence="3">
    <location>
        <begin position="206"/>
        <end position="291"/>
    </location>
</feature>
<dbReference type="KEGG" id="pxu:106114222"/>
<evidence type="ECO:0000256" key="1">
    <source>
        <dbReference type="SAM" id="MobiDB-lite"/>
    </source>
</evidence>
<dbReference type="Proteomes" id="UP000694872">
    <property type="component" value="Unplaced"/>
</dbReference>